<dbReference type="InterPro" id="IPR036915">
    <property type="entry name" value="Cyclin-like_sf"/>
</dbReference>
<name>A0A672H084_SALFA</name>
<dbReference type="PANTHER" id="PTHR21615">
    <property type="entry name" value="CYCLIN N-TERMINAL DOMAIN-CONTAINING PROTEIN 1"/>
    <property type="match status" value="1"/>
</dbReference>
<dbReference type="Gene3D" id="1.10.472.10">
    <property type="entry name" value="Cyclin-like"/>
    <property type="match status" value="2"/>
</dbReference>
<dbReference type="GO" id="GO:0035861">
    <property type="term" value="C:site of double-strand break"/>
    <property type="evidence" value="ECO:0007669"/>
    <property type="project" value="TreeGrafter"/>
</dbReference>
<reference evidence="2" key="3">
    <citation type="submission" date="2025-09" db="UniProtKB">
        <authorList>
            <consortium name="Ensembl"/>
        </authorList>
    </citation>
    <scope>IDENTIFICATION</scope>
</reference>
<keyword evidence="1" id="KW-0812">Transmembrane</keyword>
<dbReference type="OMA" id="FESEMMI"/>
<evidence type="ECO:0000313" key="3">
    <source>
        <dbReference type="Proteomes" id="UP000472267"/>
    </source>
</evidence>
<dbReference type="AlphaFoldDB" id="A0A672H084"/>
<dbReference type="Ensembl" id="ENSSFAT00005023980.1">
    <property type="protein sequence ID" value="ENSSFAP00005023030.1"/>
    <property type="gene ID" value="ENSSFAG00005011924.1"/>
</dbReference>
<organism evidence="2 3">
    <name type="scientific">Salarias fasciatus</name>
    <name type="common">Jewelled blenny</name>
    <name type="synonym">Blennius fasciatus</name>
    <dbReference type="NCBI Taxonomy" id="181472"/>
    <lineage>
        <taxon>Eukaryota</taxon>
        <taxon>Metazoa</taxon>
        <taxon>Chordata</taxon>
        <taxon>Craniata</taxon>
        <taxon>Vertebrata</taxon>
        <taxon>Euteleostomi</taxon>
        <taxon>Actinopterygii</taxon>
        <taxon>Neopterygii</taxon>
        <taxon>Teleostei</taxon>
        <taxon>Neoteleostei</taxon>
        <taxon>Acanthomorphata</taxon>
        <taxon>Ovalentaria</taxon>
        <taxon>Blenniimorphae</taxon>
        <taxon>Blenniiformes</taxon>
        <taxon>Blennioidei</taxon>
        <taxon>Blenniidae</taxon>
        <taxon>Salariinae</taxon>
        <taxon>Salarias</taxon>
    </lineage>
</organism>
<dbReference type="InParanoid" id="A0A672H084"/>
<proteinExistence type="predicted"/>
<dbReference type="GO" id="GO:0007131">
    <property type="term" value="P:reciprocal meiotic recombination"/>
    <property type="evidence" value="ECO:0007669"/>
    <property type="project" value="TreeGrafter"/>
</dbReference>
<evidence type="ECO:0000313" key="2">
    <source>
        <dbReference type="Ensembl" id="ENSSFAP00005023030.1"/>
    </source>
</evidence>
<sequence length="236" mass="26703">EYVFLITKELRLDPLAGYHAIELLQRFMVKQLADLLTASTPPGAAADHPKSQEDAIYDNLKERLPLIVFSCVQLASKMSIHSRMIDSDTAVRFLRSVGHSVSKQALLESELMVLKGLEFRLNVPNPLTYTEILLEVLGHNEPSVPVERLHHLCHHVLQFVTLERTAVYDSLLKATVQCVSPSREQREKFMTVTEDCMLLGVTVIAVAVFILHVRRWQQVKRLTVFDAAVKSSLLLH</sequence>
<dbReference type="SUPFAM" id="SSF47954">
    <property type="entry name" value="Cyclin-like"/>
    <property type="match status" value="1"/>
</dbReference>
<accession>A0A672H084</accession>
<keyword evidence="1" id="KW-0472">Membrane</keyword>
<feature type="transmembrane region" description="Helical" evidence="1">
    <location>
        <begin position="197"/>
        <end position="213"/>
    </location>
</feature>
<reference evidence="2" key="1">
    <citation type="submission" date="2019-06" db="EMBL/GenBank/DDBJ databases">
        <authorList>
            <consortium name="Wellcome Sanger Institute Data Sharing"/>
        </authorList>
    </citation>
    <scope>NUCLEOTIDE SEQUENCE [LARGE SCALE GENOMIC DNA]</scope>
</reference>
<evidence type="ECO:0000256" key="1">
    <source>
        <dbReference type="SAM" id="Phobius"/>
    </source>
</evidence>
<keyword evidence="1" id="KW-1133">Transmembrane helix</keyword>
<protein>
    <submittedName>
        <fullName evidence="2">Cyclin N-terminal domain containing 1</fullName>
    </submittedName>
</protein>
<reference evidence="2" key="2">
    <citation type="submission" date="2025-08" db="UniProtKB">
        <authorList>
            <consortium name="Ensembl"/>
        </authorList>
    </citation>
    <scope>IDENTIFICATION</scope>
</reference>
<dbReference type="Proteomes" id="UP000472267">
    <property type="component" value="Chromosome 8"/>
</dbReference>
<dbReference type="PANTHER" id="PTHR21615:SF2">
    <property type="entry name" value="CYCLIN N-TERMINAL DOMAIN-CONTAINING PROTEIN 1"/>
    <property type="match status" value="1"/>
</dbReference>
<keyword evidence="3" id="KW-1185">Reference proteome</keyword>